<evidence type="ECO:0000256" key="1">
    <source>
        <dbReference type="SAM" id="MobiDB-lite"/>
    </source>
</evidence>
<evidence type="ECO:0000259" key="3">
    <source>
        <dbReference type="Pfam" id="PF03372"/>
    </source>
</evidence>
<dbReference type="InterPro" id="IPR005135">
    <property type="entry name" value="Endo/exonuclease/phosphatase"/>
</dbReference>
<dbReference type="AlphaFoldDB" id="A0A1A9GE97"/>
<organism evidence="4 5">
    <name type="scientific">Nocardioides dokdonensis FR1436</name>
    <dbReference type="NCBI Taxonomy" id="1300347"/>
    <lineage>
        <taxon>Bacteria</taxon>
        <taxon>Bacillati</taxon>
        <taxon>Actinomycetota</taxon>
        <taxon>Actinomycetes</taxon>
        <taxon>Propionibacteriales</taxon>
        <taxon>Nocardioidaceae</taxon>
        <taxon>Nocardioides</taxon>
    </lineage>
</organism>
<dbReference type="EMBL" id="CP015079">
    <property type="protein sequence ID" value="ANH36578.1"/>
    <property type="molecule type" value="Genomic_DNA"/>
</dbReference>
<name>A0A1A9GE97_9ACTN</name>
<keyword evidence="2" id="KW-0812">Transmembrane</keyword>
<dbReference type="InterPro" id="IPR036691">
    <property type="entry name" value="Endo/exonu/phosph_ase_sf"/>
</dbReference>
<evidence type="ECO:0000313" key="5">
    <source>
        <dbReference type="Proteomes" id="UP000077868"/>
    </source>
</evidence>
<protein>
    <submittedName>
        <fullName evidence="4">Endonuclease/Exonuclease/phosphatase family protein</fullName>
    </submittedName>
</protein>
<dbReference type="OrthoDB" id="3763091at2"/>
<gene>
    <name evidence="4" type="ORF">I601_0124</name>
</gene>
<dbReference type="PATRIC" id="fig|1300347.3.peg.126"/>
<keyword evidence="4" id="KW-0540">Nuclease</keyword>
<dbReference type="RefSeq" id="WP_068105116.1">
    <property type="nucleotide sequence ID" value="NZ_CP015079.1"/>
</dbReference>
<dbReference type="KEGG" id="ndk:I601_0124"/>
<evidence type="ECO:0000256" key="2">
    <source>
        <dbReference type="SAM" id="Phobius"/>
    </source>
</evidence>
<dbReference type="Gene3D" id="3.60.10.10">
    <property type="entry name" value="Endonuclease/exonuclease/phosphatase"/>
    <property type="match status" value="1"/>
</dbReference>
<feature type="domain" description="Endonuclease/exonuclease/phosphatase" evidence="3">
    <location>
        <begin position="126"/>
        <end position="354"/>
    </location>
</feature>
<dbReference type="GO" id="GO:0004519">
    <property type="term" value="F:endonuclease activity"/>
    <property type="evidence" value="ECO:0007669"/>
    <property type="project" value="UniProtKB-KW"/>
</dbReference>
<sequence>MAKHYGSPTEGPGRGALVQGLLAGVLALVIGAAAVLLVTSQGGRESASVALGSDGRPLPPANQAGPRSVVTGVVIQPEGYLGEPGETRTPRPQRVHGGGKLARRVRAASRDEGESSQGPTTFRVSSFNVLGANHTKAGGRHSRFTDGVTRMRWAIQILANEGVTVAGLQELQAPQYNTLRSSAPVWQVYPGPGLGPGPMANSVIWRSDVWTRVEAATVAIPYFGGRRVPMPYVLLQHNATGQQVWFANFHNPADAHGPAQKWRNAAVGIEAALANRLTATGTPLVMTGDFNDRAEFFCPITRSSSLRAANGGSTGSACAPPARMNVDWILGSPDITFSSFAALETELVNRTTDHPVIVATGTIGGTGESEE</sequence>
<reference evidence="4 5" key="1">
    <citation type="submission" date="2016-03" db="EMBL/GenBank/DDBJ databases">
        <title>Complete genome sequence of a soil Actinobacterium, Nocardioides dokdonensis FR1436.</title>
        <authorList>
            <person name="Kwon S.-K."/>
            <person name="Kim K."/>
            <person name="Kim J.F."/>
        </authorList>
    </citation>
    <scope>NUCLEOTIDE SEQUENCE [LARGE SCALE GENOMIC DNA]</scope>
    <source>
        <strain evidence="4 5">FR1436</strain>
    </source>
</reference>
<accession>A0A1A9GE97</accession>
<evidence type="ECO:0000313" key="4">
    <source>
        <dbReference type="EMBL" id="ANH36578.1"/>
    </source>
</evidence>
<keyword evidence="2" id="KW-0472">Membrane</keyword>
<feature type="region of interest" description="Disordered" evidence="1">
    <location>
        <begin position="80"/>
        <end position="101"/>
    </location>
</feature>
<feature type="region of interest" description="Disordered" evidence="1">
    <location>
        <begin position="47"/>
        <end position="66"/>
    </location>
</feature>
<proteinExistence type="predicted"/>
<keyword evidence="4" id="KW-0255">Endonuclease</keyword>
<feature type="transmembrane region" description="Helical" evidence="2">
    <location>
        <begin position="16"/>
        <end position="38"/>
    </location>
</feature>
<dbReference type="STRING" id="1300347.I601_0124"/>
<keyword evidence="2" id="KW-1133">Transmembrane helix</keyword>
<dbReference type="GO" id="GO:0004527">
    <property type="term" value="F:exonuclease activity"/>
    <property type="evidence" value="ECO:0007669"/>
    <property type="project" value="UniProtKB-KW"/>
</dbReference>
<keyword evidence="4" id="KW-0378">Hydrolase</keyword>
<dbReference type="Pfam" id="PF03372">
    <property type="entry name" value="Exo_endo_phos"/>
    <property type="match status" value="1"/>
</dbReference>
<keyword evidence="4" id="KW-0269">Exonuclease</keyword>
<dbReference type="SUPFAM" id="SSF56219">
    <property type="entry name" value="DNase I-like"/>
    <property type="match status" value="1"/>
</dbReference>
<keyword evidence="5" id="KW-1185">Reference proteome</keyword>
<dbReference type="Proteomes" id="UP000077868">
    <property type="component" value="Chromosome"/>
</dbReference>